<dbReference type="SUPFAM" id="SSF88659">
    <property type="entry name" value="Sigma3 and sigma4 domains of RNA polymerase sigma factors"/>
    <property type="match status" value="1"/>
</dbReference>
<dbReference type="InterPro" id="IPR000943">
    <property type="entry name" value="RNA_pol_sigma70"/>
</dbReference>
<dbReference type="PROSITE" id="PS00715">
    <property type="entry name" value="SIGMA70_1"/>
    <property type="match status" value="1"/>
</dbReference>
<dbReference type="GO" id="GO:0016987">
    <property type="term" value="F:sigma factor activity"/>
    <property type="evidence" value="ECO:0007669"/>
    <property type="project" value="UniProtKB-KW"/>
</dbReference>
<protein>
    <submittedName>
        <fullName evidence="7">Sigma-70 family RNA polymerase sigma factor</fullName>
    </submittedName>
</protein>
<dbReference type="InterPro" id="IPR013324">
    <property type="entry name" value="RNA_pol_sigma_r3/r4-like"/>
</dbReference>
<keyword evidence="8" id="KW-1185">Reference proteome</keyword>
<evidence type="ECO:0000259" key="6">
    <source>
        <dbReference type="PROSITE" id="PS00715"/>
    </source>
</evidence>
<evidence type="ECO:0000313" key="7">
    <source>
        <dbReference type="EMBL" id="NMD98767.1"/>
    </source>
</evidence>
<sequence>MRLDDYMQELNKISVLSQEEEAALWRAFKERGDMQARRRLIESYQPLVFKQALPYRGYDGIMDIIQEGTVGLIEAAERYEPARGVAFSLFAVHRIRGRMRDFLRREHEADIACMDGGAAEDSMGASLKEALADAAALSVPEQAESHELAGRLHAAMERLPDKERAVLTGVYLESQPVDAVADALSVSKSHIYRLQKSGIRRVRGMLSRFMQHW</sequence>
<dbReference type="Pfam" id="PF04542">
    <property type="entry name" value="Sigma70_r2"/>
    <property type="match status" value="1"/>
</dbReference>
<reference evidence="7 8" key="1">
    <citation type="submission" date="2020-04" db="EMBL/GenBank/DDBJ databases">
        <authorList>
            <person name="Hitch T.C.A."/>
            <person name="Wylensek D."/>
            <person name="Clavel T."/>
        </authorList>
    </citation>
    <scope>NUCLEOTIDE SEQUENCE [LARGE SCALE GENOMIC DNA]</scope>
    <source>
        <strain evidence="7 8">PG-130-P53-12</strain>
    </source>
</reference>
<evidence type="ECO:0000256" key="3">
    <source>
        <dbReference type="ARBA" id="ARBA00023082"/>
    </source>
</evidence>
<dbReference type="GO" id="GO:0006352">
    <property type="term" value="P:DNA-templated transcription initiation"/>
    <property type="evidence" value="ECO:0007669"/>
    <property type="project" value="InterPro"/>
</dbReference>
<dbReference type="InterPro" id="IPR014284">
    <property type="entry name" value="RNA_pol_sigma-70_dom"/>
</dbReference>
<dbReference type="Gene3D" id="1.20.120.1810">
    <property type="match status" value="1"/>
</dbReference>
<keyword evidence="3" id="KW-0731">Sigma factor</keyword>
<evidence type="ECO:0000256" key="2">
    <source>
        <dbReference type="ARBA" id="ARBA00023015"/>
    </source>
</evidence>
<dbReference type="Pfam" id="PF04545">
    <property type="entry name" value="Sigma70_r4"/>
    <property type="match status" value="1"/>
</dbReference>
<evidence type="ECO:0000313" key="8">
    <source>
        <dbReference type="Proteomes" id="UP000543804"/>
    </source>
</evidence>
<dbReference type="Gene3D" id="1.10.10.10">
    <property type="entry name" value="Winged helix-like DNA-binding domain superfamily/Winged helix DNA-binding domain"/>
    <property type="match status" value="1"/>
</dbReference>
<comment type="similarity">
    <text evidence="1">Belongs to the sigma-70 factor family.</text>
</comment>
<dbReference type="PANTHER" id="PTHR30376:SF3">
    <property type="entry name" value="RNA POLYMERASE SIGMA FACTOR RPOH"/>
    <property type="match status" value="1"/>
</dbReference>
<evidence type="ECO:0000256" key="5">
    <source>
        <dbReference type="ARBA" id="ARBA00023163"/>
    </source>
</evidence>
<gene>
    <name evidence="7" type="ORF">HF878_04605</name>
</gene>
<organism evidence="7 8">
    <name type="scientific">Selenomonas bovis</name>
    <dbReference type="NCBI Taxonomy" id="416586"/>
    <lineage>
        <taxon>Bacteria</taxon>
        <taxon>Bacillati</taxon>
        <taxon>Bacillota</taxon>
        <taxon>Negativicutes</taxon>
        <taxon>Selenomonadales</taxon>
        <taxon>Selenomonadaceae</taxon>
        <taxon>Selenomonas</taxon>
    </lineage>
</organism>
<dbReference type="InterPro" id="IPR050813">
    <property type="entry name" value="Sigma-70_Factor"/>
</dbReference>
<dbReference type="InterPro" id="IPR013325">
    <property type="entry name" value="RNA_pol_sigma_r2"/>
</dbReference>
<dbReference type="RefSeq" id="WP_019542833.1">
    <property type="nucleotide sequence ID" value="NZ_JABAFA010000010.1"/>
</dbReference>
<dbReference type="PANTHER" id="PTHR30376">
    <property type="entry name" value="SIGMA FACTOR RPOH HEAT SHOCK RELATED"/>
    <property type="match status" value="1"/>
</dbReference>
<name>A0A848BBX8_9FIRM</name>
<keyword evidence="4" id="KW-0238">DNA-binding</keyword>
<dbReference type="InterPro" id="IPR036388">
    <property type="entry name" value="WH-like_DNA-bd_sf"/>
</dbReference>
<dbReference type="GO" id="GO:0003677">
    <property type="term" value="F:DNA binding"/>
    <property type="evidence" value="ECO:0007669"/>
    <property type="project" value="UniProtKB-KW"/>
</dbReference>
<dbReference type="PRINTS" id="PR00046">
    <property type="entry name" value="SIGMA70FCT"/>
</dbReference>
<dbReference type="Proteomes" id="UP000543804">
    <property type="component" value="Unassembled WGS sequence"/>
</dbReference>
<dbReference type="InterPro" id="IPR007630">
    <property type="entry name" value="RNA_pol_sigma70_r4"/>
</dbReference>
<dbReference type="NCBIfam" id="TIGR02937">
    <property type="entry name" value="sigma70-ECF"/>
    <property type="match status" value="1"/>
</dbReference>
<feature type="domain" description="RNA polymerase sigma-70" evidence="6">
    <location>
        <begin position="63"/>
        <end position="76"/>
    </location>
</feature>
<accession>A0A848BBX8</accession>
<comment type="caution">
    <text evidence="7">The sequence shown here is derived from an EMBL/GenBank/DDBJ whole genome shotgun (WGS) entry which is preliminary data.</text>
</comment>
<evidence type="ECO:0000256" key="4">
    <source>
        <dbReference type="ARBA" id="ARBA00023125"/>
    </source>
</evidence>
<dbReference type="InterPro" id="IPR007627">
    <property type="entry name" value="RNA_pol_sigma70_r2"/>
</dbReference>
<keyword evidence="2" id="KW-0805">Transcription regulation</keyword>
<dbReference type="EMBL" id="JABAFA010000010">
    <property type="protein sequence ID" value="NMD98767.1"/>
    <property type="molecule type" value="Genomic_DNA"/>
</dbReference>
<dbReference type="AlphaFoldDB" id="A0A848BBX8"/>
<evidence type="ECO:0000256" key="1">
    <source>
        <dbReference type="ARBA" id="ARBA00007788"/>
    </source>
</evidence>
<keyword evidence="5" id="KW-0804">Transcription</keyword>
<dbReference type="SUPFAM" id="SSF88946">
    <property type="entry name" value="Sigma2 domain of RNA polymerase sigma factors"/>
    <property type="match status" value="1"/>
</dbReference>
<proteinExistence type="inferred from homology"/>